<dbReference type="SUPFAM" id="SSF111369">
    <property type="entry name" value="HlyD-like secretion proteins"/>
    <property type="match status" value="1"/>
</dbReference>
<evidence type="ECO:0000256" key="3">
    <source>
        <dbReference type="ARBA" id="ARBA00022475"/>
    </source>
</evidence>
<evidence type="ECO:0000256" key="5">
    <source>
        <dbReference type="ARBA" id="ARBA00023136"/>
    </source>
</evidence>
<proteinExistence type="inferred from homology"/>
<dbReference type="InterPro" id="IPR006143">
    <property type="entry name" value="RND_pump_MFP"/>
</dbReference>
<dbReference type="Proteomes" id="UP000019918">
    <property type="component" value="Unassembled WGS sequence"/>
</dbReference>
<evidence type="ECO:0000256" key="4">
    <source>
        <dbReference type="ARBA" id="ARBA00022519"/>
    </source>
</evidence>
<feature type="signal peptide" evidence="6">
    <location>
        <begin position="1"/>
        <end position="29"/>
    </location>
</feature>
<dbReference type="Gene3D" id="1.10.287.470">
    <property type="entry name" value="Helix hairpin bin"/>
    <property type="match status" value="1"/>
</dbReference>
<comment type="similarity">
    <text evidence="2">Belongs to the membrane fusion protein (MFP) (TC 8.A.1) family.</text>
</comment>
<keyword evidence="3" id="KW-1003">Cell membrane</keyword>
<dbReference type="Gene3D" id="2.40.50.100">
    <property type="match status" value="1"/>
</dbReference>
<feature type="chain" id="PRO_5001472066" evidence="6">
    <location>
        <begin position="30"/>
        <end position="377"/>
    </location>
</feature>
<dbReference type="OrthoDB" id="9783047at2"/>
<dbReference type="Pfam" id="PF25876">
    <property type="entry name" value="HH_MFP_RND"/>
    <property type="match status" value="1"/>
</dbReference>
<keyword evidence="6" id="KW-0732">Signal</keyword>
<comment type="subcellular location">
    <subcellularLocation>
        <location evidence="1">Cell membrane</location>
    </subcellularLocation>
</comment>
<organism evidence="10 11">
    <name type="scientific">Erwinia mallotivora</name>
    <dbReference type="NCBI Taxonomy" id="69222"/>
    <lineage>
        <taxon>Bacteria</taxon>
        <taxon>Pseudomonadati</taxon>
        <taxon>Pseudomonadota</taxon>
        <taxon>Gammaproteobacteria</taxon>
        <taxon>Enterobacterales</taxon>
        <taxon>Erwiniaceae</taxon>
        <taxon>Erwinia</taxon>
    </lineage>
</organism>
<evidence type="ECO:0000256" key="1">
    <source>
        <dbReference type="ARBA" id="ARBA00004236"/>
    </source>
</evidence>
<dbReference type="EMBL" id="JFHN01000075">
    <property type="protein sequence ID" value="EXU73601.1"/>
    <property type="molecule type" value="Genomic_DNA"/>
</dbReference>
<evidence type="ECO:0000313" key="10">
    <source>
        <dbReference type="EMBL" id="EXU73601.1"/>
    </source>
</evidence>
<evidence type="ECO:0000313" key="11">
    <source>
        <dbReference type="Proteomes" id="UP000019918"/>
    </source>
</evidence>
<dbReference type="GO" id="GO:1990281">
    <property type="term" value="C:efflux pump complex"/>
    <property type="evidence" value="ECO:0007669"/>
    <property type="project" value="TreeGrafter"/>
</dbReference>
<sequence>MSNASKVYLLLAASALGAALFHFWPQAPAAAAPASAPPPTRVSLVTAQVKPLPLRLITQGHVVSLNQVDVQAQLTGTVKSVAFNEGDFVRQGQLLFTLEDSSQQATLRHAIAAQGEAKALLNKAQRDVDRSRALRAKNYLSASDWDILQSTLQQYSAQYTAAQEDVRSAQVQLGYTRISATVSGKTGALNVHSGSLVQPGSTLPLVAVNQFDPIGVAFTLPEQDLNKVLAAQASGPVQVSVKNAQGKPVTGTLDFIDNGVSTDSGTINLKARFSNAQHLLWPGVFQVVTVDAGITPQAVVLPPQAIQNGPDGHFVFVVNQQGRADTLPVRLLCIQQQMAVVDAVPQGTKVVLEGANNLRPGMAVVLAQDRPAAGQQQ</sequence>
<dbReference type="RefSeq" id="WP_034941757.1">
    <property type="nucleotide sequence ID" value="NZ_JFHN01000075.1"/>
</dbReference>
<evidence type="ECO:0000259" key="9">
    <source>
        <dbReference type="Pfam" id="PF25944"/>
    </source>
</evidence>
<dbReference type="PANTHER" id="PTHR30469">
    <property type="entry name" value="MULTIDRUG RESISTANCE PROTEIN MDTA"/>
    <property type="match status" value="1"/>
</dbReference>
<dbReference type="PATRIC" id="fig|69222.5.peg.4614"/>
<accession>A0A014LVJ1</accession>
<reference evidence="10 11" key="1">
    <citation type="submission" date="2014-02" db="EMBL/GenBank/DDBJ databases">
        <title>Draft genome of Erwinia mallotivora strain BT-MARDI, a papaya dieback pathogen.</title>
        <authorList>
            <person name="Redzuan R."/>
            <person name="Abu Bakar N."/>
            <person name="Badrun R."/>
            <person name="Mohd Raih M.F."/>
            <person name="Rozano L."/>
            <person name="Mat Amin N."/>
        </authorList>
    </citation>
    <scope>NUCLEOTIDE SEQUENCE [LARGE SCALE GENOMIC DNA]</scope>
    <source>
        <strain evidence="10 11">BT-MARDI</strain>
    </source>
</reference>
<dbReference type="AlphaFoldDB" id="A0A014LVJ1"/>
<dbReference type="Pfam" id="PF25917">
    <property type="entry name" value="BSH_RND"/>
    <property type="match status" value="1"/>
</dbReference>
<evidence type="ECO:0000256" key="2">
    <source>
        <dbReference type="ARBA" id="ARBA00009477"/>
    </source>
</evidence>
<evidence type="ECO:0000259" key="7">
    <source>
        <dbReference type="Pfam" id="PF25876"/>
    </source>
</evidence>
<dbReference type="Gene3D" id="2.40.30.170">
    <property type="match status" value="1"/>
</dbReference>
<dbReference type="Gene3D" id="2.40.420.20">
    <property type="match status" value="1"/>
</dbReference>
<dbReference type="InterPro" id="IPR058624">
    <property type="entry name" value="MdtA-like_HH"/>
</dbReference>
<keyword evidence="4" id="KW-0997">Cell inner membrane</keyword>
<dbReference type="NCBIfam" id="TIGR01730">
    <property type="entry name" value="RND_mfp"/>
    <property type="match status" value="1"/>
</dbReference>
<protein>
    <submittedName>
        <fullName evidence="10">Cobalt transporter</fullName>
    </submittedName>
</protein>
<comment type="caution">
    <text evidence="10">The sequence shown here is derived from an EMBL/GenBank/DDBJ whole genome shotgun (WGS) entry which is preliminary data.</text>
</comment>
<dbReference type="STRING" id="69222.BG55_22615"/>
<keyword evidence="11" id="KW-1185">Reference proteome</keyword>
<dbReference type="InterPro" id="IPR058626">
    <property type="entry name" value="MdtA-like_b-barrel"/>
</dbReference>
<feature type="domain" description="Multidrug resistance protein MdtA-like barrel-sandwich hybrid" evidence="8">
    <location>
        <begin position="66"/>
        <end position="208"/>
    </location>
</feature>
<name>A0A014LVJ1_9GAMM</name>
<dbReference type="Pfam" id="PF25944">
    <property type="entry name" value="Beta-barrel_RND"/>
    <property type="match status" value="1"/>
</dbReference>
<evidence type="ECO:0000259" key="8">
    <source>
        <dbReference type="Pfam" id="PF25917"/>
    </source>
</evidence>
<keyword evidence="5" id="KW-0472">Membrane</keyword>
<dbReference type="InterPro" id="IPR058625">
    <property type="entry name" value="MdtA-like_BSH"/>
</dbReference>
<gene>
    <name evidence="10" type="ORF">BG55_22615</name>
</gene>
<dbReference type="GO" id="GO:0015562">
    <property type="term" value="F:efflux transmembrane transporter activity"/>
    <property type="evidence" value="ECO:0007669"/>
    <property type="project" value="TreeGrafter"/>
</dbReference>
<feature type="domain" description="Multidrug resistance protein MdtA-like alpha-helical hairpin" evidence="7">
    <location>
        <begin position="110"/>
        <end position="176"/>
    </location>
</feature>
<evidence type="ECO:0000256" key="6">
    <source>
        <dbReference type="SAM" id="SignalP"/>
    </source>
</evidence>
<feature type="domain" description="Multidrug resistance protein MdtA-like beta-barrel" evidence="9">
    <location>
        <begin position="213"/>
        <end position="292"/>
    </location>
</feature>
<dbReference type="PANTHER" id="PTHR30469:SF36">
    <property type="entry name" value="BLL3903 PROTEIN"/>
    <property type="match status" value="1"/>
</dbReference>